<keyword evidence="2 5" id="KW-0812">Transmembrane</keyword>
<dbReference type="OrthoDB" id="382651at2759"/>
<dbReference type="VEuPathDB" id="PlasmoDB:PRELSG_0204700"/>
<sequence>MMYLFKKNNPLNNYSYKNNLIQKCSKLKYKFLYNPSLNNYSNLKGTKLNKFKSIFCSKKGEMYITYSKNYKGHKESYKEKKSNYEDLTSNKFLYYPESTSFPYVAICIVLGMVGVSAFLKILIYNLRNCDNEESILLQIDKILHYLDNYFIIYDFESNQKNINKNIFNIKYLTSQFFTNENLLQCLVQLSTFFLASRFLEKYYGSLKFLSLFLGGSLLSNLISFYFFKYIKKVELLNFIDFVLIHPSGSMAFICALCSLCFKNSSIWKGIPIHCSILIVPYLFSSFYGLLLLYKIKKYNSMEEHKKNDTNIYDNIQLQNKDTILENKLEKNSLNHREINNTSGDTIKHKNDIYHKNKENYHNNDATQSNKNKALNTLKNFLIINSCDSVIQKRKKENMFSNKRILNLKKEAIKNLDETNNKSQKIFFGLSSSFTDIFGIMLASATFFFFKFLK</sequence>
<dbReference type="GO" id="GO:0016020">
    <property type="term" value="C:membrane"/>
    <property type="evidence" value="ECO:0007669"/>
    <property type="project" value="UniProtKB-SubCell"/>
</dbReference>
<gene>
    <name evidence="6" type="ORF">PRELSG_0204700</name>
</gene>
<feature type="transmembrane region" description="Helical" evidence="5">
    <location>
        <begin position="101"/>
        <end position="123"/>
    </location>
</feature>
<protein>
    <submittedName>
        <fullName evidence="6">Uncharacterized protein</fullName>
    </submittedName>
</protein>
<feature type="transmembrane region" description="Helical" evidence="5">
    <location>
        <begin position="208"/>
        <end position="227"/>
    </location>
</feature>
<accession>A0A1J1HGQ7</accession>
<feature type="transmembrane region" description="Helical" evidence="5">
    <location>
        <begin position="425"/>
        <end position="449"/>
    </location>
</feature>
<dbReference type="SUPFAM" id="SSF144091">
    <property type="entry name" value="Rhomboid-like"/>
    <property type="match status" value="1"/>
</dbReference>
<comment type="subcellular location">
    <subcellularLocation>
        <location evidence="1">Membrane</location>
        <topology evidence="1">Multi-pass membrane protein</topology>
    </subcellularLocation>
</comment>
<evidence type="ECO:0000256" key="4">
    <source>
        <dbReference type="ARBA" id="ARBA00023136"/>
    </source>
</evidence>
<feature type="transmembrane region" description="Helical" evidence="5">
    <location>
        <begin position="270"/>
        <end position="293"/>
    </location>
</feature>
<feature type="transmembrane region" description="Helical" evidence="5">
    <location>
        <begin position="239"/>
        <end position="264"/>
    </location>
</feature>
<organism evidence="6 7">
    <name type="scientific">Plasmodium relictum</name>
    <dbReference type="NCBI Taxonomy" id="85471"/>
    <lineage>
        <taxon>Eukaryota</taxon>
        <taxon>Sar</taxon>
        <taxon>Alveolata</taxon>
        <taxon>Apicomplexa</taxon>
        <taxon>Aconoidasida</taxon>
        <taxon>Haemosporida</taxon>
        <taxon>Plasmodiidae</taxon>
        <taxon>Plasmodium</taxon>
        <taxon>Plasmodium (Haemamoeba)</taxon>
    </lineage>
</organism>
<proteinExistence type="predicted"/>
<name>A0A1J1HGQ7_PLARL</name>
<dbReference type="InterPro" id="IPR035952">
    <property type="entry name" value="Rhomboid-like_sf"/>
</dbReference>
<evidence type="ECO:0000313" key="7">
    <source>
        <dbReference type="Proteomes" id="UP000220158"/>
    </source>
</evidence>
<dbReference type="EMBL" id="LN835297">
    <property type="protein sequence ID" value="CRH03021.1"/>
    <property type="molecule type" value="Genomic_DNA"/>
</dbReference>
<keyword evidence="4 5" id="KW-0472">Membrane</keyword>
<evidence type="ECO:0000256" key="5">
    <source>
        <dbReference type="SAM" id="Phobius"/>
    </source>
</evidence>
<keyword evidence="3 5" id="KW-1133">Transmembrane helix</keyword>
<evidence type="ECO:0000256" key="2">
    <source>
        <dbReference type="ARBA" id="ARBA00022692"/>
    </source>
</evidence>
<dbReference type="GeneID" id="39734465"/>
<evidence type="ECO:0000313" key="6">
    <source>
        <dbReference type="EMBL" id="CRH03021.1"/>
    </source>
</evidence>
<dbReference type="RefSeq" id="XP_028535508.1">
    <property type="nucleotide sequence ID" value="XM_028679828.1"/>
</dbReference>
<dbReference type="Proteomes" id="UP000220158">
    <property type="component" value="Chromosome 2"/>
</dbReference>
<keyword evidence="7" id="KW-1185">Reference proteome</keyword>
<dbReference type="AlphaFoldDB" id="A0A1J1HGQ7"/>
<evidence type="ECO:0000256" key="1">
    <source>
        <dbReference type="ARBA" id="ARBA00004141"/>
    </source>
</evidence>
<evidence type="ECO:0000256" key="3">
    <source>
        <dbReference type="ARBA" id="ARBA00022989"/>
    </source>
</evidence>
<reference evidence="6 7" key="1">
    <citation type="submission" date="2015-04" db="EMBL/GenBank/DDBJ databases">
        <authorList>
            <consortium name="Pathogen Informatics"/>
        </authorList>
    </citation>
    <scope>NUCLEOTIDE SEQUENCE [LARGE SCALE GENOMIC DNA]</scope>
    <source>
        <strain evidence="6 7">SGS1</strain>
    </source>
</reference>
<dbReference type="KEGG" id="prel:PRELSG_0204700"/>